<evidence type="ECO:0000313" key="2">
    <source>
        <dbReference type="Proteomes" id="UP000323733"/>
    </source>
</evidence>
<keyword evidence="2" id="KW-1185">Reference proteome</keyword>
<dbReference type="Proteomes" id="UP000323733">
    <property type="component" value="Unassembled WGS sequence"/>
</dbReference>
<dbReference type="AlphaFoldDB" id="A0A1I7BBZ1"/>
<protein>
    <submittedName>
        <fullName evidence="1">Uncharacterized protein</fullName>
    </submittedName>
</protein>
<name>A0A1I7BBZ1_METTE</name>
<accession>A0A1I7BBZ1</accession>
<reference evidence="1 2" key="1">
    <citation type="submission" date="2016-10" db="EMBL/GenBank/DDBJ databases">
        <authorList>
            <person name="Varghese N."/>
            <person name="Submissions S."/>
        </authorList>
    </citation>
    <scope>NUCLEOTIDE SEQUENCE [LARGE SCALE GENOMIC DNA]</scope>
    <source>
        <strain evidence="1 2">DSM 11855</strain>
    </source>
</reference>
<organism evidence="1 2">
    <name type="scientific">Methanosarcina thermophila</name>
    <dbReference type="NCBI Taxonomy" id="2210"/>
    <lineage>
        <taxon>Archaea</taxon>
        <taxon>Methanobacteriati</taxon>
        <taxon>Methanobacteriota</taxon>
        <taxon>Stenosarchaea group</taxon>
        <taxon>Methanomicrobia</taxon>
        <taxon>Methanosarcinales</taxon>
        <taxon>Methanosarcinaceae</taxon>
        <taxon>Methanosarcina</taxon>
    </lineage>
</organism>
<gene>
    <name evidence="1" type="ORF">SAMN02910340_02700</name>
</gene>
<sequence length="63" mass="7164">MNVIVYYFHCIYFVAIFSANVTENQLAILFNSLIIEYTVSTVSIVRHQYDVVSNLTIAMAKTA</sequence>
<evidence type="ECO:0000313" key="1">
    <source>
        <dbReference type="EMBL" id="SFT84716.1"/>
    </source>
</evidence>
<proteinExistence type="predicted"/>
<dbReference type="EMBL" id="FPAO01000016">
    <property type="protein sequence ID" value="SFT84716.1"/>
    <property type="molecule type" value="Genomic_DNA"/>
</dbReference>